<accession>A0AAJ0G971</accession>
<name>A0AAJ0G971_9PEZI</name>
<dbReference type="Proteomes" id="UP001271007">
    <property type="component" value="Unassembled WGS sequence"/>
</dbReference>
<keyword evidence="2" id="KW-1185">Reference proteome</keyword>
<sequence>MANDPTQSIVGKELRNYCTEITHRYRCGCEKKDVAPCANSKRDKCGNLNKRVVTHETNLKHWGGGAYDWVGLWW</sequence>
<organism evidence="1 2">
    <name type="scientific">Extremus antarcticus</name>
    <dbReference type="NCBI Taxonomy" id="702011"/>
    <lineage>
        <taxon>Eukaryota</taxon>
        <taxon>Fungi</taxon>
        <taxon>Dikarya</taxon>
        <taxon>Ascomycota</taxon>
        <taxon>Pezizomycotina</taxon>
        <taxon>Dothideomycetes</taxon>
        <taxon>Dothideomycetidae</taxon>
        <taxon>Mycosphaerellales</taxon>
        <taxon>Extremaceae</taxon>
        <taxon>Extremus</taxon>
    </lineage>
</organism>
<evidence type="ECO:0000313" key="1">
    <source>
        <dbReference type="EMBL" id="KAK3049207.1"/>
    </source>
</evidence>
<dbReference type="AlphaFoldDB" id="A0AAJ0G971"/>
<proteinExistence type="predicted"/>
<comment type="caution">
    <text evidence="1">The sequence shown here is derived from an EMBL/GenBank/DDBJ whole genome shotgun (WGS) entry which is preliminary data.</text>
</comment>
<protein>
    <submittedName>
        <fullName evidence="1">Uncharacterized protein</fullName>
    </submittedName>
</protein>
<dbReference type="EMBL" id="JAWDJX010000041">
    <property type="protein sequence ID" value="KAK3049207.1"/>
    <property type="molecule type" value="Genomic_DNA"/>
</dbReference>
<reference evidence="1" key="1">
    <citation type="submission" date="2023-04" db="EMBL/GenBank/DDBJ databases">
        <title>Black Yeasts Isolated from many extreme environments.</title>
        <authorList>
            <person name="Coleine C."/>
            <person name="Stajich J.E."/>
            <person name="Selbmann L."/>
        </authorList>
    </citation>
    <scope>NUCLEOTIDE SEQUENCE</scope>
    <source>
        <strain evidence="1">CCFEE 5312</strain>
    </source>
</reference>
<evidence type="ECO:0000313" key="2">
    <source>
        <dbReference type="Proteomes" id="UP001271007"/>
    </source>
</evidence>
<gene>
    <name evidence="1" type="ORF">LTR09_009385</name>
</gene>